<name>A0AAD9SJG7_PHOAM</name>
<evidence type="ECO:0000313" key="3">
    <source>
        <dbReference type="Proteomes" id="UP001265746"/>
    </source>
</evidence>
<dbReference type="EMBL" id="JAUJFL010000002">
    <property type="protein sequence ID" value="KAK2609586.1"/>
    <property type="molecule type" value="Genomic_DNA"/>
</dbReference>
<dbReference type="AlphaFoldDB" id="A0AAD9SJG7"/>
<comment type="caution">
    <text evidence="2">The sequence shown here is derived from an EMBL/GenBank/DDBJ whole genome shotgun (WGS) entry which is preliminary data.</text>
</comment>
<dbReference type="InterPro" id="IPR010730">
    <property type="entry name" value="HET"/>
</dbReference>
<evidence type="ECO:0000313" key="2">
    <source>
        <dbReference type="EMBL" id="KAK2609586.1"/>
    </source>
</evidence>
<dbReference type="Pfam" id="PF06985">
    <property type="entry name" value="HET"/>
    <property type="match status" value="1"/>
</dbReference>
<keyword evidence="3" id="KW-1185">Reference proteome</keyword>
<dbReference type="PANTHER" id="PTHR33112">
    <property type="entry name" value="DOMAIN PROTEIN, PUTATIVE-RELATED"/>
    <property type="match status" value="1"/>
</dbReference>
<protein>
    <recommendedName>
        <fullName evidence="1">Heterokaryon incompatibility domain-containing protein</fullName>
    </recommendedName>
</protein>
<accession>A0AAD9SJG7</accession>
<proteinExistence type="predicted"/>
<feature type="domain" description="Heterokaryon incompatibility" evidence="1">
    <location>
        <begin position="10"/>
        <end position="168"/>
    </location>
</feature>
<sequence length="489" mass="55097">MAENSTGQEYVALSHCWGKEQPLRLLRANMPEFERAIAPGLLPQTFLDVVNFVRRLGMRYVWIDSLCIIQDSPGDWAKEATLMGDVYQNAVITIVADAGKDAFAGLSSSERRSDWCQRELLVDGSQHFARRFSHPMYNNEKMDNHLATHGPSGDDTTWVERRAWTYQERLLSSRKLYFGAYELGWECIETRDCECSKGFSESYESSGKVTQRRALNFGAGLLPDDPVSHWKELVENFTTRDMSFKSDILPAVAGLASVIGRKYGLTYLAGMWKEKLSSMLLWAVQPPSSQGGHEVYYAPSWSWASKVQMGLQMDQRHGFNIEFMPEFEEDNKYFSVPGFEVLEAHCTYPEGNPFLPPLSGHIVVVGPIARLQHIPGCTSDAEDPFTFPGPEMCVRHFLADIPGDDLVAVLEDHRLDTSYLFLPIQGSIATRTGVYPVHEILLLLGLAIRASKRVPGAFERVGYVECLCEKDVMANAPTYIETRRQVKLV</sequence>
<evidence type="ECO:0000259" key="1">
    <source>
        <dbReference type="Pfam" id="PF06985"/>
    </source>
</evidence>
<gene>
    <name evidence="2" type="ORF">N8I77_003082</name>
</gene>
<organism evidence="2 3">
    <name type="scientific">Phomopsis amygdali</name>
    <name type="common">Fusicoccum amygdali</name>
    <dbReference type="NCBI Taxonomy" id="1214568"/>
    <lineage>
        <taxon>Eukaryota</taxon>
        <taxon>Fungi</taxon>
        <taxon>Dikarya</taxon>
        <taxon>Ascomycota</taxon>
        <taxon>Pezizomycotina</taxon>
        <taxon>Sordariomycetes</taxon>
        <taxon>Sordariomycetidae</taxon>
        <taxon>Diaporthales</taxon>
        <taxon>Diaporthaceae</taxon>
        <taxon>Diaporthe</taxon>
    </lineage>
</organism>
<reference evidence="2" key="1">
    <citation type="submission" date="2023-06" db="EMBL/GenBank/DDBJ databases">
        <authorList>
            <person name="Noh H."/>
        </authorList>
    </citation>
    <scope>NUCLEOTIDE SEQUENCE</scope>
    <source>
        <strain evidence="2">DUCC20226</strain>
    </source>
</reference>
<dbReference type="PANTHER" id="PTHR33112:SF9">
    <property type="entry name" value="HETEROKARYON INCOMPATIBILITY DOMAIN-CONTAINING PROTEIN"/>
    <property type="match status" value="1"/>
</dbReference>
<dbReference type="Proteomes" id="UP001265746">
    <property type="component" value="Unassembled WGS sequence"/>
</dbReference>